<dbReference type="Gene3D" id="3.20.20.20">
    <property type="entry name" value="Dihydropteroate synthase-like"/>
    <property type="match status" value="1"/>
</dbReference>
<dbReference type="Proteomes" id="UP000033385">
    <property type="component" value="Unassembled WGS sequence"/>
</dbReference>
<evidence type="ECO:0000313" key="2">
    <source>
        <dbReference type="Proteomes" id="UP000033385"/>
    </source>
</evidence>
<keyword evidence="1" id="KW-0560">Oxidoreductase</keyword>
<organism evidence="1 2">
    <name type="scientific">Anaplasma phagocytophilum str. ApNP</name>
    <dbReference type="NCBI Taxonomy" id="1359153"/>
    <lineage>
        <taxon>Bacteria</taxon>
        <taxon>Pseudomonadati</taxon>
        <taxon>Pseudomonadota</taxon>
        <taxon>Alphaproteobacteria</taxon>
        <taxon>Rickettsiales</taxon>
        <taxon>Anaplasmataceae</taxon>
        <taxon>Anaplasma</taxon>
        <taxon>phagocytophilum group</taxon>
    </lineage>
</organism>
<gene>
    <name evidence="1" type="ORF">APHNP_1646</name>
</gene>
<dbReference type="PATRIC" id="fig|1359153.3.peg.1680"/>
<sequence length="40" mass="4134">MRVSQAVRVGKVTIGGGHPVVVQSMALGVPEVLIGTCRKC</sequence>
<accession>A0A0F3NE03</accession>
<reference evidence="1 2" key="1">
    <citation type="submission" date="2015-01" db="EMBL/GenBank/DDBJ databases">
        <title>Genome Sequencing of Rickettsiales.</title>
        <authorList>
            <person name="Daugherty S.C."/>
            <person name="Su Q."/>
            <person name="Abolude K."/>
            <person name="Beier-Sexton M."/>
            <person name="Carlyon J.A."/>
            <person name="Carter R."/>
            <person name="Day N.P."/>
            <person name="Dumler S.J."/>
            <person name="Dyachenko V."/>
            <person name="Godinez A."/>
            <person name="Kurtti T.J."/>
            <person name="Lichay M."/>
            <person name="Mullins K.E."/>
            <person name="Ott S."/>
            <person name="Pappas-Brown V."/>
            <person name="Paris D.H."/>
            <person name="Patel P."/>
            <person name="Richards A.L."/>
            <person name="Sadzewicz L."/>
            <person name="Sears K."/>
            <person name="Seidman D."/>
            <person name="Sengamalay N."/>
            <person name="Stenos J."/>
            <person name="Tallon L.J."/>
            <person name="Vincent G."/>
            <person name="Fraser C.M."/>
            <person name="Munderloh U."/>
            <person name="Dunning-Hotopp J.C."/>
        </authorList>
    </citation>
    <scope>NUCLEOTIDE SEQUENCE [LARGE SCALE GENOMIC DNA]</scope>
    <source>
        <strain evidence="1 2">ApNP</strain>
    </source>
</reference>
<protein>
    <submittedName>
        <fullName evidence="1">4-hydroxy-3-methylbut-2-en-1-yl diphosphate synthase domain protein</fullName>
        <ecNumber evidence="1">1.17.7.1</ecNumber>
    </submittedName>
</protein>
<dbReference type="EMBL" id="LANW01000001">
    <property type="protein sequence ID" value="KJV66303.1"/>
    <property type="molecule type" value="Genomic_DNA"/>
</dbReference>
<proteinExistence type="predicted"/>
<dbReference type="EC" id="1.17.7.1" evidence="1"/>
<dbReference type="AlphaFoldDB" id="A0A0F3NE03"/>
<comment type="caution">
    <text evidence="1">The sequence shown here is derived from an EMBL/GenBank/DDBJ whole genome shotgun (WGS) entry which is preliminary data.</text>
</comment>
<evidence type="ECO:0000313" key="1">
    <source>
        <dbReference type="EMBL" id="KJV66303.1"/>
    </source>
</evidence>
<name>A0A0F3NE03_ANAPH</name>
<dbReference type="GO" id="GO:0046429">
    <property type="term" value="F:4-hydroxy-3-methylbut-2-en-1-yl diphosphate synthase activity (ferredoxin)"/>
    <property type="evidence" value="ECO:0007669"/>
    <property type="project" value="UniProtKB-EC"/>
</dbReference>
<dbReference type="InterPro" id="IPR011005">
    <property type="entry name" value="Dihydropteroate_synth-like_sf"/>
</dbReference>